<feature type="compositionally biased region" description="Polar residues" evidence="1">
    <location>
        <begin position="821"/>
        <end position="836"/>
    </location>
</feature>
<dbReference type="InterPro" id="IPR053123">
    <property type="entry name" value="CPG4-like"/>
</dbReference>
<name>A0A2A6CA66_PRIPA</name>
<feature type="region of interest" description="Disordered" evidence="1">
    <location>
        <begin position="821"/>
        <end position="852"/>
    </location>
</feature>
<proteinExistence type="predicted"/>
<feature type="region of interest" description="Disordered" evidence="1">
    <location>
        <begin position="257"/>
        <end position="283"/>
    </location>
</feature>
<feature type="chain" id="PRO_5043590475" evidence="2">
    <location>
        <begin position="36"/>
        <end position="1096"/>
    </location>
</feature>
<evidence type="ECO:0000313" key="3">
    <source>
        <dbReference type="EnsemblMetazoa" id="PPA39024.1"/>
    </source>
</evidence>
<feature type="signal peptide" evidence="2">
    <location>
        <begin position="1"/>
        <end position="35"/>
    </location>
</feature>
<dbReference type="InterPro" id="IPR029153">
    <property type="entry name" value="CPG4"/>
</dbReference>
<dbReference type="PANTHER" id="PTHR37442">
    <property type="entry name" value="F18A1.7 PROTEIN-RELATED"/>
    <property type="match status" value="1"/>
</dbReference>
<feature type="region of interest" description="Disordered" evidence="1">
    <location>
        <begin position="1043"/>
        <end position="1096"/>
    </location>
</feature>
<reference evidence="3" key="2">
    <citation type="submission" date="2022-06" db="UniProtKB">
        <authorList>
            <consortium name="EnsemblMetazoa"/>
        </authorList>
    </citation>
    <scope>IDENTIFICATION</scope>
    <source>
        <strain evidence="3">PS312</strain>
    </source>
</reference>
<dbReference type="PANTHER" id="PTHR37442:SF1">
    <property type="entry name" value="CHONDROITIN PROTEOGLYCAN 4 DOMAIN-CONTAINING PROTEIN"/>
    <property type="match status" value="1"/>
</dbReference>
<dbReference type="Pfam" id="PF15481">
    <property type="entry name" value="CPG4"/>
    <property type="match status" value="3"/>
</dbReference>
<dbReference type="Proteomes" id="UP000005239">
    <property type="component" value="Unassembled WGS sequence"/>
</dbReference>
<organism evidence="3 4">
    <name type="scientific">Pristionchus pacificus</name>
    <name type="common">Parasitic nematode worm</name>
    <dbReference type="NCBI Taxonomy" id="54126"/>
    <lineage>
        <taxon>Eukaryota</taxon>
        <taxon>Metazoa</taxon>
        <taxon>Ecdysozoa</taxon>
        <taxon>Nematoda</taxon>
        <taxon>Chromadorea</taxon>
        <taxon>Rhabditida</taxon>
        <taxon>Rhabditina</taxon>
        <taxon>Diplogasteromorpha</taxon>
        <taxon>Diplogasteroidea</taxon>
        <taxon>Neodiplogasteridae</taxon>
        <taxon>Pristionchus</taxon>
    </lineage>
</organism>
<protein>
    <submittedName>
        <fullName evidence="3">Uncharacterized protein</fullName>
    </submittedName>
</protein>
<evidence type="ECO:0000256" key="2">
    <source>
        <dbReference type="SAM" id="SignalP"/>
    </source>
</evidence>
<feature type="compositionally biased region" description="Acidic residues" evidence="1">
    <location>
        <begin position="1070"/>
        <end position="1079"/>
    </location>
</feature>
<keyword evidence="4" id="KW-1185">Reference proteome</keyword>
<feature type="region of interest" description="Disordered" evidence="1">
    <location>
        <begin position="553"/>
        <end position="600"/>
    </location>
</feature>
<dbReference type="AlphaFoldDB" id="A0A2A6CA66"/>
<reference evidence="4" key="1">
    <citation type="journal article" date="2008" name="Nat. Genet.">
        <title>The Pristionchus pacificus genome provides a unique perspective on nematode lifestyle and parasitism.</title>
        <authorList>
            <person name="Dieterich C."/>
            <person name="Clifton S.W."/>
            <person name="Schuster L.N."/>
            <person name="Chinwalla A."/>
            <person name="Delehaunty K."/>
            <person name="Dinkelacker I."/>
            <person name="Fulton L."/>
            <person name="Fulton R."/>
            <person name="Godfrey J."/>
            <person name="Minx P."/>
            <person name="Mitreva M."/>
            <person name="Roeseler W."/>
            <person name="Tian H."/>
            <person name="Witte H."/>
            <person name="Yang S.P."/>
            <person name="Wilson R.K."/>
            <person name="Sommer R.J."/>
        </authorList>
    </citation>
    <scope>NUCLEOTIDE SEQUENCE [LARGE SCALE GENOMIC DNA]</scope>
    <source>
        <strain evidence="4">PS312</strain>
    </source>
</reference>
<dbReference type="OrthoDB" id="5801572at2759"/>
<evidence type="ECO:0000313" key="4">
    <source>
        <dbReference type="Proteomes" id="UP000005239"/>
    </source>
</evidence>
<accession>A0A2A6CA66</accession>
<evidence type="ECO:0000256" key="1">
    <source>
        <dbReference type="SAM" id="MobiDB-lite"/>
    </source>
</evidence>
<accession>A0A8R1Z215</accession>
<keyword evidence="2" id="KW-0732">Signal</keyword>
<feature type="compositionally biased region" description="Low complexity" evidence="1">
    <location>
        <begin position="583"/>
        <end position="596"/>
    </location>
</feature>
<gene>
    <name evidence="3" type="primary">WBGene00277393</name>
</gene>
<sequence length="1096" mass="118446">MLSLFPSLSSPISFHSHHFPMRLLLLLIVASSTAAENPIDLGTLFSAGVSPCISPCLSDLIHATRELLYFKDTVAHFHSLCSTYENATLCVAEAEVSCGKTSSFALNAHPVTIMCNRKSDALAPLLPCVEKNVDGLLNVCDSSCLFTSSLSEVSRRESVQQMAENGGDNRFSLVTELSTLCPSASCMISCLSKSLNAACPPAGDDIIGALLRPFHVYAEMLETNEDMKNIVFKAAPPTCYPFLLEDGLEKMQAGEYAKEKKSSEEESVLSGHRSIGDDEDYFHDLPSAEETRGSISTLLSASGIPSCSDACLSDLLIAASKLFDFNNTIDNFQQLCSTYDNASLCVATQEIQCIHEASFSVGVSGLEEICNTKHEEFVRHTSCLRPHIDSSLSNCDSSCSLTSSFSSLISSDFIGDATHTEDRATLYQELSPVCPAMGCMISCIARSLNRDCAPAGTEIAEALLRPFVRASELLIDMGPESIDAIQSVVPSTCHMFVSLTDLADMMQGVESPLWGSPTTSTAVVDQNETPQVEDIAIVEDVQQTHAPDTVVEEIKMGDGNMQSMGEEDDDERRDENWGRPGQSSPLSDSPSPSSSDPSDRLLESDLVHLPECQRGCATDLAETYGVLLKMGGTHVERYQTVCTKYVSSRECVSHCPDPMKLFETLTSGIAYMCNEQNEAFNATIECVDASSSDVQRECDQTCNTQAVMFKWFMEGMHRMSEHGGAAGLGGHGGGGGLLNMFSGLGGMRADDGDEPTRSDLVAPSSVGRIRREVSPDGQSRGLFDKSGPLSFLNGADKSISATGTQANAVLDTVQRSINAFSQPKNSPLFPSSNQPLGKSGGGSHSSFPSSFNGLGGHSEMSSTLDLNTMRDFTSDACQVSECFLSCVKNKMNARCDGTAGSLLSEVFMRPFARAQEQLSAVPMAGSMFGFLLPQQCRFLYDTNRMADYRMDSSLDEDLKRTYREKKEEQAKLDSESVMPTALAEHISPFDSDQNLDELSEEYGRMSIDSNVVAVAHLYNGDDTEEKAADPPVDTVIFNGPIRKADRSMTDYDGSGEGSGEDGSGSRMEIEEGSGEEEIFSFEFQSPSNGELQCLRV</sequence>
<dbReference type="EnsemblMetazoa" id="PPA39024.1">
    <property type="protein sequence ID" value="PPA39024.1"/>
    <property type="gene ID" value="WBGene00277393"/>
</dbReference>